<accession>A0A3N4KXT2</accession>
<dbReference type="InParanoid" id="A0A3N4KXT2"/>
<keyword evidence="2" id="KW-0472">Membrane</keyword>
<feature type="region of interest" description="Disordered" evidence="1">
    <location>
        <begin position="133"/>
        <end position="169"/>
    </location>
</feature>
<keyword evidence="4" id="KW-1185">Reference proteome</keyword>
<evidence type="ECO:0000256" key="1">
    <source>
        <dbReference type="SAM" id="MobiDB-lite"/>
    </source>
</evidence>
<dbReference type="Proteomes" id="UP000277580">
    <property type="component" value="Unassembled WGS sequence"/>
</dbReference>
<evidence type="ECO:0000313" key="3">
    <source>
        <dbReference type="EMBL" id="RPB10575.1"/>
    </source>
</evidence>
<proteinExistence type="predicted"/>
<reference evidence="3 4" key="1">
    <citation type="journal article" date="2018" name="Nat. Ecol. Evol.">
        <title>Pezizomycetes genomes reveal the molecular basis of ectomycorrhizal truffle lifestyle.</title>
        <authorList>
            <person name="Murat C."/>
            <person name="Payen T."/>
            <person name="Noel B."/>
            <person name="Kuo A."/>
            <person name="Morin E."/>
            <person name="Chen J."/>
            <person name="Kohler A."/>
            <person name="Krizsan K."/>
            <person name="Balestrini R."/>
            <person name="Da Silva C."/>
            <person name="Montanini B."/>
            <person name="Hainaut M."/>
            <person name="Levati E."/>
            <person name="Barry K.W."/>
            <person name="Belfiori B."/>
            <person name="Cichocki N."/>
            <person name="Clum A."/>
            <person name="Dockter R.B."/>
            <person name="Fauchery L."/>
            <person name="Guy J."/>
            <person name="Iotti M."/>
            <person name="Le Tacon F."/>
            <person name="Lindquist E.A."/>
            <person name="Lipzen A."/>
            <person name="Malagnac F."/>
            <person name="Mello A."/>
            <person name="Molinier V."/>
            <person name="Miyauchi S."/>
            <person name="Poulain J."/>
            <person name="Riccioni C."/>
            <person name="Rubini A."/>
            <person name="Sitrit Y."/>
            <person name="Splivallo R."/>
            <person name="Traeger S."/>
            <person name="Wang M."/>
            <person name="Zifcakova L."/>
            <person name="Wipf D."/>
            <person name="Zambonelli A."/>
            <person name="Paolocci F."/>
            <person name="Nowrousian M."/>
            <person name="Ottonello S."/>
            <person name="Baldrian P."/>
            <person name="Spatafora J.W."/>
            <person name="Henrissat B."/>
            <person name="Nagy L.G."/>
            <person name="Aury J.M."/>
            <person name="Wincker P."/>
            <person name="Grigoriev I.V."/>
            <person name="Bonfante P."/>
            <person name="Martin F.M."/>
        </authorList>
    </citation>
    <scope>NUCLEOTIDE SEQUENCE [LARGE SCALE GENOMIC DNA]</scope>
    <source>
        <strain evidence="3 4">CCBAS932</strain>
    </source>
</reference>
<keyword evidence="2" id="KW-1133">Transmembrane helix</keyword>
<protein>
    <submittedName>
        <fullName evidence="3">Uncharacterized protein</fullName>
    </submittedName>
</protein>
<organism evidence="3 4">
    <name type="scientific">Morchella conica CCBAS932</name>
    <dbReference type="NCBI Taxonomy" id="1392247"/>
    <lineage>
        <taxon>Eukaryota</taxon>
        <taxon>Fungi</taxon>
        <taxon>Dikarya</taxon>
        <taxon>Ascomycota</taxon>
        <taxon>Pezizomycotina</taxon>
        <taxon>Pezizomycetes</taxon>
        <taxon>Pezizales</taxon>
        <taxon>Morchellaceae</taxon>
        <taxon>Morchella</taxon>
    </lineage>
</organism>
<feature type="transmembrane region" description="Helical" evidence="2">
    <location>
        <begin position="32"/>
        <end position="54"/>
    </location>
</feature>
<evidence type="ECO:0000313" key="4">
    <source>
        <dbReference type="Proteomes" id="UP000277580"/>
    </source>
</evidence>
<feature type="compositionally biased region" description="Basic and acidic residues" evidence="1">
    <location>
        <begin position="145"/>
        <end position="160"/>
    </location>
</feature>
<gene>
    <name evidence="3" type="ORF">P167DRAFT_248799</name>
</gene>
<keyword evidence="2" id="KW-0812">Transmembrane</keyword>
<feature type="compositionally biased region" description="Basic residues" evidence="1">
    <location>
        <begin position="133"/>
        <end position="143"/>
    </location>
</feature>
<sequence length="169" mass="19394">MMSMLKTKNESPITSARFTMQPNPSLPFANPYEFVICFYAIFCFALFFLFFLYLHTMFSVCSRPCMMRPMAVSHFAHQYVGTNKIPSFDTSTSTVGSVTLSLPACITPNPTLRYCTVPTCTLQTYARLFRGGVGRRRHRKTRQGSRPDVKYRKKKEETKQLKPRSSSVE</sequence>
<evidence type="ECO:0000256" key="2">
    <source>
        <dbReference type="SAM" id="Phobius"/>
    </source>
</evidence>
<name>A0A3N4KXT2_9PEZI</name>
<dbReference type="AlphaFoldDB" id="A0A3N4KXT2"/>
<dbReference type="EMBL" id="ML119142">
    <property type="protein sequence ID" value="RPB10575.1"/>
    <property type="molecule type" value="Genomic_DNA"/>
</dbReference>